<organism evidence="6 7">
    <name type="scientific">Bacteroides uniformis</name>
    <dbReference type="NCBI Taxonomy" id="820"/>
    <lineage>
        <taxon>Bacteria</taxon>
        <taxon>Pseudomonadati</taxon>
        <taxon>Bacteroidota</taxon>
        <taxon>Bacteroidia</taxon>
        <taxon>Bacteroidales</taxon>
        <taxon>Bacteroidaceae</taxon>
        <taxon>Bacteroides</taxon>
    </lineage>
</organism>
<comment type="caution">
    <text evidence="6">The sequence shown here is derived from an EMBL/GenBank/DDBJ whole genome shotgun (WGS) entry which is preliminary data.</text>
</comment>
<dbReference type="CDD" id="cd14752">
    <property type="entry name" value="GH31_N"/>
    <property type="match status" value="1"/>
</dbReference>
<evidence type="ECO:0000259" key="5">
    <source>
        <dbReference type="Pfam" id="PF21365"/>
    </source>
</evidence>
<dbReference type="Gene3D" id="3.20.20.80">
    <property type="entry name" value="Glycosidases"/>
    <property type="match status" value="1"/>
</dbReference>
<dbReference type="AlphaFoldDB" id="A0A1Q6HZY0"/>
<dbReference type="SUPFAM" id="SSF51011">
    <property type="entry name" value="Glycosyl hydrolase domain"/>
    <property type="match status" value="1"/>
</dbReference>
<dbReference type="Pfam" id="PF01055">
    <property type="entry name" value="Glyco_hydro_31_2nd"/>
    <property type="match status" value="1"/>
</dbReference>
<dbReference type="Pfam" id="PF21365">
    <property type="entry name" value="Glyco_hydro_31_3rd"/>
    <property type="match status" value="1"/>
</dbReference>
<feature type="domain" description="Glycosyl hydrolase family 31 C-terminal" evidence="5">
    <location>
        <begin position="805"/>
        <end position="893"/>
    </location>
</feature>
<evidence type="ECO:0008006" key="8">
    <source>
        <dbReference type="Google" id="ProtNLM"/>
    </source>
</evidence>
<dbReference type="GO" id="GO:2001070">
    <property type="term" value="F:starch binding"/>
    <property type="evidence" value="ECO:0007669"/>
    <property type="project" value="InterPro"/>
</dbReference>
<dbReference type="Pfam" id="PF13802">
    <property type="entry name" value="Gal_mutarotas_2"/>
    <property type="match status" value="1"/>
</dbReference>
<dbReference type="Gene3D" id="2.60.40.1180">
    <property type="entry name" value="Golgi alpha-mannosidase II"/>
    <property type="match status" value="2"/>
</dbReference>
<accession>A0A1Q6HZY0</accession>
<reference evidence="6 7" key="1">
    <citation type="journal article" date="2016" name="Nat. Biotechnol.">
        <title>Measurement of bacterial replication rates in microbial communities.</title>
        <authorList>
            <person name="Brown C.T."/>
            <person name="Olm M.R."/>
            <person name="Thomas B.C."/>
            <person name="Banfield J.F."/>
        </authorList>
    </citation>
    <scope>NUCLEOTIDE SEQUENCE [LARGE SCALE GENOMIC DNA]</scope>
    <source>
        <strain evidence="6">45_41</strain>
    </source>
</reference>
<feature type="domain" description="Glycoside hydrolase family 31 TIM barrel" evidence="2">
    <location>
        <begin position="480"/>
        <end position="797"/>
    </location>
</feature>
<name>A0A1Q6HZY0_BACUN</name>
<feature type="domain" description="Glycoside hydrolase family 31 N-terminal" evidence="3">
    <location>
        <begin position="274"/>
        <end position="429"/>
    </location>
</feature>
<feature type="domain" description="DUF5110" evidence="4">
    <location>
        <begin position="937"/>
        <end position="995"/>
    </location>
</feature>
<evidence type="ECO:0000259" key="2">
    <source>
        <dbReference type="Pfam" id="PF01055"/>
    </source>
</evidence>
<dbReference type="InterPro" id="IPR011013">
    <property type="entry name" value="Gal_mutarotase_sf_dom"/>
</dbReference>
<dbReference type="SUPFAM" id="SSF51445">
    <property type="entry name" value="(Trans)glycosidases"/>
    <property type="match status" value="1"/>
</dbReference>
<evidence type="ECO:0000313" key="6">
    <source>
        <dbReference type="EMBL" id="OKZ32210.1"/>
    </source>
</evidence>
<dbReference type="GO" id="GO:0004553">
    <property type="term" value="F:hydrolase activity, hydrolyzing O-glycosyl compounds"/>
    <property type="evidence" value="ECO:0007669"/>
    <property type="project" value="InterPro"/>
</dbReference>
<comment type="similarity">
    <text evidence="1">Belongs to the glycosyl hydrolase 31 family.</text>
</comment>
<sequence>MKKSFTIDRIFVAIALVLIGAMHLSAADRLLVIGDATWGKWSLDRTSVMLRDNGNENIFRYTGWLEADKEFKFLAQAQWDGIEYRNASDNPYDISRLAYSDKGSAPDYKFKVGESANYTITCDLGAMTVSVVKADYQQAPILHDVLYLVGSATPGEWALWQSLPIEQDASNPFRFSGTVSLKPGTFKIATNCYADYNEQKFFFRDPSDNGRISEDGTDDRQWTIDTASDYNVTVDLSASTISIEPVSEQPGTLGAYRSRSYDGNSVVITAENGTLTLTPYNDYVVKVFPRANGDNTPERRSISVYAAPEGSFSVSEDDDNIVLRTSATAVTVSKADCRVSFSDMAGRTVLREKNGLDNSRSPRTASFEGMNDEAFYGGGYNGKRINHNGTSLVMNNRQTGGWDCDWDAPHNICIPFVVSTGGYGLYFDDHHRNARISPSSAGTTYYSGSATPIAYYYIGSADGGMASVLENYTFLTGRQELPPYWALGYMTSRYGYHSQQEAEEVVASVRKAGLPLDAIVFDLYWQGEGNNGMGNLDWYAPKFPDAKKMMSDFASKGVKTICITEPFFTSDSRNYSVLKEKGYFADDDVSNMWWLGSDKVGLIDSSNPAAMDWMWQFYKQRTEEGMGGWWLDLGEPESHDDDSHHVGGTVDQVHNEFGDLWTSRVYRGYKEDFPDVRPFLMPRAGTAGMQRYSTFPWSGDIKRSYKGLEAQIPALLSSGMSGVAYMGNDVGGFAADGVGTDSWLYLRWIEMATFSPMMRTHSTYLPEPYLPEYADVFDAVSKHLHLRYSFLPYTYTLAWENATKGTPLARPLNFHDVAGATPSPSGCRDQYLWGRDIMVAPVVTCNTFKRSITFPQGTWVDLNDLTKVYAGGSTVEYDVPLEKLPYFGRVGAFIPQFSQTAYTTSSEIDNTRLTVTYLAPSASASTYAAANSAAVNRSVMFEDDHTSTSTLDNGQYMITTFEGEDTPDGHIIRVSHEGAYPGMPATRTYTFVVPGYNKALKSAGTDNTEFNRAASREAFDAAADNAFYLDADNTLYLKKVMSTGSNSAITVSSKDYVTGVDAVATDNCVVLEYSAATGLLSYSLPAGSTDATLTIVDLGGSVIAEYTALTANSTISQMSAPATAPGLYLATLSGRLPSGTPVRRTIKLPIH</sequence>
<evidence type="ECO:0000259" key="4">
    <source>
        <dbReference type="Pfam" id="PF17137"/>
    </source>
</evidence>
<dbReference type="InterPro" id="IPR017853">
    <property type="entry name" value="GH"/>
</dbReference>
<dbReference type="InterPro" id="IPR025887">
    <property type="entry name" value="Glyco_hydro_31_N_dom"/>
</dbReference>
<protein>
    <recommendedName>
        <fullName evidence="8">DUF5110 domain-containing protein</fullName>
    </recommendedName>
</protein>
<proteinExistence type="inferred from homology"/>
<dbReference type="SUPFAM" id="SSF74650">
    <property type="entry name" value="Galactose mutarotase-like"/>
    <property type="match status" value="1"/>
</dbReference>
<dbReference type="InterPro" id="IPR048395">
    <property type="entry name" value="Glyco_hydro_31_C"/>
</dbReference>
<dbReference type="PANTHER" id="PTHR43863">
    <property type="entry name" value="HYDROLASE, PUTATIVE (AFU_ORTHOLOGUE AFUA_1G03140)-RELATED"/>
    <property type="match status" value="1"/>
</dbReference>
<dbReference type="GO" id="GO:0019867">
    <property type="term" value="C:outer membrane"/>
    <property type="evidence" value="ECO:0007669"/>
    <property type="project" value="InterPro"/>
</dbReference>
<dbReference type="GO" id="GO:0005975">
    <property type="term" value="P:carbohydrate metabolic process"/>
    <property type="evidence" value="ECO:0007669"/>
    <property type="project" value="InterPro"/>
</dbReference>
<evidence type="ECO:0000313" key="7">
    <source>
        <dbReference type="Proteomes" id="UP000186549"/>
    </source>
</evidence>
<dbReference type="EMBL" id="MNQU01000235">
    <property type="protein sequence ID" value="OKZ32210.1"/>
    <property type="molecule type" value="Genomic_DNA"/>
</dbReference>
<dbReference type="InterPro" id="IPR051816">
    <property type="entry name" value="Glycosyl_Hydrolase_31"/>
</dbReference>
<dbReference type="PANTHER" id="PTHR43863:SF2">
    <property type="entry name" value="MALTASE-GLUCOAMYLASE"/>
    <property type="match status" value="1"/>
</dbReference>
<dbReference type="InterPro" id="IPR033403">
    <property type="entry name" value="DUF5110"/>
</dbReference>
<dbReference type="Gene3D" id="2.60.40.3620">
    <property type="match status" value="2"/>
</dbReference>
<dbReference type="InterPro" id="IPR013780">
    <property type="entry name" value="Glyco_hydro_b"/>
</dbReference>
<dbReference type="Pfam" id="PF17137">
    <property type="entry name" value="DUF5110"/>
    <property type="match status" value="1"/>
</dbReference>
<dbReference type="Proteomes" id="UP000186549">
    <property type="component" value="Unassembled WGS sequence"/>
</dbReference>
<gene>
    <name evidence="6" type="ORF">BHV79_11005</name>
</gene>
<dbReference type="InterPro" id="IPR000322">
    <property type="entry name" value="Glyco_hydro_31_TIM"/>
</dbReference>
<evidence type="ECO:0000259" key="3">
    <source>
        <dbReference type="Pfam" id="PF13802"/>
    </source>
</evidence>
<dbReference type="Gene3D" id="2.60.40.1760">
    <property type="entry name" value="glycosyl hydrolase (family 31)"/>
    <property type="match status" value="1"/>
</dbReference>
<evidence type="ECO:0000256" key="1">
    <source>
        <dbReference type="ARBA" id="ARBA00007806"/>
    </source>
</evidence>